<evidence type="ECO:0000313" key="3">
    <source>
        <dbReference type="Proteomes" id="UP000612362"/>
    </source>
</evidence>
<proteinExistence type="predicted"/>
<dbReference type="Gene3D" id="3.40.50.1820">
    <property type="entry name" value="alpha/beta hydrolase"/>
    <property type="match status" value="1"/>
</dbReference>
<dbReference type="SUPFAM" id="SSF53474">
    <property type="entry name" value="alpha/beta-Hydrolases"/>
    <property type="match status" value="1"/>
</dbReference>
<dbReference type="PANTHER" id="PTHR43798">
    <property type="entry name" value="MONOACYLGLYCEROL LIPASE"/>
    <property type="match status" value="1"/>
</dbReference>
<name>A0A8J3IDX6_9CHLR</name>
<keyword evidence="3" id="KW-1185">Reference proteome</keyword>
<accession>A0A8J3IDX6</accession>
<dbReference type="Proteomes" id="UP000612362">
    <property type="component" value="Unassembled WGS sequence"/>
</dbReference>
<dbReference type="GO" id="GO:0016020">
    <property type="term" value="C:membrane"/>
    <property type="evidence" value="ECO:0007669"/>
    <property type="project" value="TreeGrafter"/>
</dbReference>
<dbReference type="InterPro" id="IPR029058">
    <property type="entry name" value="AB_hydrolase_fold"/>
</dbReference>
<comment type="caution">
    <text evidence="2">The sequence shown here is derived from an EMBL/GenBank/DDBJ whole genome shotgun (WGS) entry which is preliminary data.</text>
</comment>
<dbReference type="PANTHER" id="PTHR43798:SF33">
    <property type="entry name" value="HYDROLASE, PUTATIVE (AFU_ORTHOLOGUE AFUA_2G14860)-RELATED"/>
    <property type="match status" value="1"/>
</dbReference>
<dbReference type="InterPro" id="IPR050266">
    <property type="entry name" value="AB_hydrolase_sf"/>
</dbReference>
<dbReference type="AlphaFoldDB" id="A0A8J3IDX6"/>
<gene>
    <name evidence="2" type="ORF">KSX_87010</name>
</gene>
<sequence>MTQTKRQNAPLHTHMIQHIAPPIGDLYTVEGRRLLLSRSGTGGPAVVFLPGAGMVGLDFLNIHHQISPFTMSVIYDRGRTGWSDQVPLPRTTTEVVDELHTLLQVANISAPYLLVGHSLGGFYARRYTQRFPNEVVGLLLLEPGHEDFNAFMPKQTVLDQLRGFLATLCLLPRIKPFYRNLYRQMFAAWPEQVREPLIDWHMRSLTKTFQEWPATDRTDTGKLSTELRNGGPIPDIPMIVLHALGLDPSMEATMSRSFLLKINDGKLALYTALAASVSHGEYRGLKHAGHSFMHIDRSDAVIQAIRDLLDSISRESYKR</sequence>
<dbReference type="RefSeq" id="WP_220199531.1">
    <property type="nucleotide sequence ID" value="NZ_BNJF01000008.1"/>
</dbReference>
<dbReference type="EMBL" id="BNJF01000008">
    <property type="protein sequence ID" value="GHO50538.1"/>
    <property type="molecule type" value="Genomic_DNA"/>
</dbReference>
<organism evidence="2 3">
    <name type="scientific">Ktedonospora formicarum</name>
    <dbReference type="NCBI Taxonomy" id="2778364"/>
    <lineage>
        <taxon>Bacteria</taxon>
        <taxon>Bacillati</taxon>
        <taxon>Chloroflexota</taxon>
        <taxon>Ktedonobacteria</taxon>
        <taxon>Ktedonobacterales</taxon>
        <taxon>Ktedonobacteraceae</taxon>
        <taxon>Ktedonospora</taxon>
    </lineage>
</organism>
<dbReference type="InterPro" id="IPR000073">
    <property type="entry name" value="AB_hydrolase_1"/>
</dbReference>
<dbReference type="Pfam" id="PF12697">
    <property type="entry name" value="Abhydrolase_6"/>
    <property type="match status" value="1"/>
</dbReference>
<feature type="domain" description="AB hydrolase-1" evidence="1">
    <location>
        <begin position="46"/>
        <end position="304"/>
    </location>
</feature>
<evidence type="ECO:0000259" key="1">
    <source>
        <dbReference type="Pfam" id="PF12697"/>
    </source>
</evidence>
<reference evidence="2" key="1">
    <citation type="submission" date="2020-10" db="EMBL/GenBank/DDBJ databases">
        <title>Taxonomic study of unclassified bacteria belonging to the class Ktedonobacteria.</title>
        <authorList>
            <person name="Yabe S."/>
            <person name="Wang C.M."/>
            <person name="Zheng Y."/>
            <person name="Sakai Y."/>
            <person name="Cavaletti L."/>
            <person name="Monciardini P."/>
            <person name="Donadio S."/>
        </authorList>
    </citation>
    <scope>NUCLEOTIDE SEQUENCE</scope>
    <source>
        <strain evidence="2">SOSP1-1</strain>
    </source>
</reference>
<evidence type="ECO:0000313" key="2">
    <source>
        <dbReference type="EMBL" id="GHO50538.1"/>
    </source>
</evidence>
<protein>
    <recommendedName>
        <fullName evidence="1">AB hydrolase-1 domain-containing protein</fullName>
    </recommendedName>
</protein>